<sequence length="179" mass="20553">MLSFFILSCTDKSPLEEPFEDTTGTAHSVEGYLENKSGMVMLFLTPECPLCQNYTVAMRKLEKEYSAKDIPFIGVISGNYYTKDEVRRYKLKYDMEMDILFDPDFKLSKYYGATVTPEAIFIDRKGDLKYRGAIDNWAISIAKKRLNTTEHYLSDALDDFLSGNKINPERTKPVGCFIE</sequence>
<feature type="domain" description="Thioredoxin" evidence="1">
    <location>
        <begin position="7"/>
        <end position="162"/>
    </location>
</feature>
<dbReference type="Pfam" id="PF00578">
    <property type="entry name" value="AhpC-TSA"/>
    <property type="match status" value="1"/>
</dbReference>
<dbReference type="Gene3D" id="3.40.30.10">
    <property type="entry name" value="Glutaredoxin"/>
    <property type="match status" value="1"/>
</dbReference>
<dbReference type="GO" id="GO:0016209">
    <property type="term" value="F:antioxidant activity"/>
    <property type="evidence" value="ECO:0007669"/>
    <property type="project" value="InterPro"/>
</dbReference>
<dbReference type="Proteomes" id="UP000486602">
    <property type="component" value="Unassembled WGS sequence"/>
</dbReference>
<dbReference type="PROSITE" id="PS51352">
    <property type="entry name" value="THIOREDOXIN_2"/>
    <property type="match status" value="1"/>
</dbReference>
<protein>
    <submittedName>
        <fullName evidence="2">Redoxin domain-containing protein</fullName>
    </submittedName>
</protein>
<keyword evidence="3" id="KW-1185">Reference proteome</keyword>
<reference evidence="2 3" key="1">
    <citation type="submission" date="2020-02" db="EMBL/GenBank/DDBJ databases">
        <title>Out from the shadows clarifying the taxonomy of the family Cryomorphaceae and related taxa by utilizing the GTDB taxonomic framework.</title>
        <authorList>
            <person name="Bowman J.P."/>
        </authorList>
    </citation>
    <scope>NUCLEOTIDE SEQUENCE [LARGE SCALE GENOMIC DNA]</scope>
    <source>
        <strain evidence="2 3">QSSC 1-22</strain>
    </source>
</reference>
<comment type="caution">
    <text evidence="2">The sequence shown here is derived from an EMBL/GenBank/DDBJ whole genome shotgun (WGS) entry which is preliminary data.</text>
</comment>
<dbReference type="SUPFAM" id="SSF52833">
    <property type="entry name" value="Thioredoxin-like"/>
    <property type="match status" value="1"/>
</dbReference>
<dbReference type="RefSeq" id="WP_163283233.1">
    <property type="nucleotide sequence ID" value="NZ_JAAGVY010000003.1"/>
</dbReference>
<dbReference type="AlphaFoldDB" id="A0A7K3WLW9"/>
<name>A0A7K3WLW9_9FLAO</name>
<dbReference type="EMBL" id="JAAGVY010000003">
    <property type="protein sequence ID" value="NEN22508.1"/>
    <property type="molecule type" value="Genomic_DNA"/>
</dbReference>
<proteinExistence type="predicted"/>
<gene>
    <name evidence="2" type="ORF">G3O08_03195</name>
</gene>
<evidence type="ECO:0000313" key="2">
    <source>
        <dbReference type="EMBL" id="NEN22508.1"/>
    </source>
</evidence>
<dbReference type="GO" id="GO:0016491">
    <property type="term" value="F:oxidoreductase activity"/>
    <property type="evidence" value="ECO:0007669"/>
    <property type="project" value="InterPro"/>
</dbReference>
<dbReference type="PANTHER" id="PTHR43640">
    <property type="entry name" value="OS07G0260300 PROTEIN"/>
    <property type="match status" value="1"/>
</dbReference>
<evidence type="ECO:0000259" key="1">
    <source>
        <dbReference type="PROSITE" id="PS51352"/>
    </source>
</evidence>
<evidence type="ECO:0000313" key="3">
    <source>
        <dbReference type="Proteomes" id="UP000486602"/>
    </source>
</evidence>
<accession>A0A7K3WLW9</accession>
<organism evidence="2 3">
    <name type="scientific">Cryomorpha ignava</name>
    <dbReference type="NCBI Taxonomy" id="101383"/>
    <lineage>
        <taxon>Bacteria</taxon>
        <taxon>Pseudomonadati</taxon>
        <taxon>Bacteroidota</taxon>
        <taxon>Flavobacteriia</taxon>
        <taxon>Flavobacteriales</taxon>
        <taxon>Cryomorphaceae</taxon>
        <taxon>Cryomorpha</taxon>
    </lineage>
</organism>
<dbReference type="PANTHER" id="PTHR43640:SF1">
    <property type="entry name" value="THIOREDOXIN-DEPENDENT PEROXIREDOXIN"/>
    <property type="match status" value="1"/>
</dbReference>
<dbReference type="InterPro" id="IPR036249">
    <property type="entry name" value="Thioredoxin-like_sf"/>
</dbReference>
<dbReference type="InterPro" id="IPR000866">
    <property type="entry name" value="AhpC/TSA"/>
</dbReference>
<dbReference type="InterPro" id="IPR013766">
    <property type="entry name" value="Thioredoxin_domain"/>
</dbReference>
<dbReference type="InterPro" id="IPR047262">
    <property type="entry name" value="PRX-like1"/>
</dbReference>